<sequence>MIAAIVLDIEGTTSPTRSVREDLYGYTKAHLAQWLADNRDGPADPVIAATRELSGRLDADTAEVAEILCRWLDSDIKAEPLKTAQGLICAEGFRRGALHAEFFDDVPPALKSWHDGGIALYVYSSGSTRNQQDWFTYTRSGPLASLIAGWFDLTNAGSKRDVASYRRIADAIGLPAEQILLLSDHPDELDTAAAAGWAVLGVTRPASRMRRGRRTAGSAHSPRSTSWRWPIRLQCNSCVSLDPRARRCHAGVIPGQHRPIRLPAKN</sequence>
<dbReference type="PATRIC" id="fig|1299334.3.peg.4232"/>
<dbReference type="Gene3D" id="3.40.50.1000">
    <property type="entry name" value="HAD superfamily/HAD-like"/>
    <property type="match status" value="1"/>
</dbReference>
<dbReference type="CDD" id="cd01629">
    <property type="entry name" value="HAD_EP"/>
    <property type="match status" value="1"/>
</dbReference>
<evidence type="ECO:0000256" key="1">
    <source>
        <dbReference type="ARBA" id="ARBA00022605"/>
    </source>
</evidence>
<dbReference type="SFLD" id="SFLDG01129">
    <property type="entry name" value="C1.5:_HAD__Beta-PGM__Phosphata"/>
    <property type="match status" value="1"/>
</dbReference>
<dbReference type="EC" id="3.1.3.77" evidence="4"/>
<dbReference type="InterPro" id="IPR023943">
    <property type="entry name" value="Enolase-ppase_E1"/>
</dbReference>
<comment type="caution">
    <text evidence="4">The sequence shown here is derived from an EMBL/GenBank/DDBJ whole genome shotgun (WGS) entry which is preliminary data.</text>
</comment>
<keyword evidence="2 4" id="KW-0378">Hydrolase</keyword>
<dbReference type="PANTHER" id="PTHR20371:SF1">
    <property type="entry name" value="ENOLASE-PHOSPHATASE E1"/>
    <property type="match status" value="1"/>
</dbReference>
<proteinExistence type="predicted"/>
<dbReference type="AlphaFoldDB" id="X8BDK0"/>
<dbReference type="InterPro" id="IPR023214">
    <property type="entry name" value="HAD_sf"/>
</dbReference>
<dbReference type="Pfam" id="PF00702">
    <property type="entry name" value="Hydrolase"/>
    <property type="match status" value="1"/>
</dbReference>
<dbReference type="GO" id="GO:0019509">
    <property type="term" value="P:L-methionine salvage from methylthioadenosine"/>
    <property type="evidence" value="ECO:0007669"/>
    <property type="project" value="InterPro"/>
</dbReference>
<name>X8BDK0_MYCXE</name>
<dbReference type="SFLD" id="SFLDG01133">
    <property type="entry name" value="C1.5.4:_Enolase-phosphatase_Li"/>
    <property type="match status" value="1"/>
</dbReference>
<dbReference type="SUPFAM" id="SSF56784">
    <property type="entry name" value="HAD-like"/>
    <property type="match status" value="1"/>
</dbReference>
<evidence type="ECO:0000313" key="4">
    <source>
        <dbReference type="EMBL" id="EUA42207.1"/>
    </source>
</evidence>
<organism evidence="4">
    <name type="scientific">Mycobacterium xenopi 4042</name>
    <dbReference type="NCBI Taxonomy" id="1299334"/>
    <lineage>
        <taxon>Bacteria</taxon>
        <taxon>Bacillati</taxon>
        <taxon>Actinomycetota</taxon>
        <taxon>Actinomycetes</taxon>
        <taxon>Mycobacteriales</taxon>
        <taxon>Mycobacteriaceae</taxon>
        <taxon>Mycobacterium</taxon>
    </lineage>
</organism>
<accession>X8BDK0</accession>
<dbReference type="EMBL" id="JAOB01000042">
    <property type="protein sequence ID" value="EUA42207.1"/>
    <property type="molecule type" value="Genomic_DNA"/>
</dbReference>
<dbReference type="GO" id="GO:0043874">
    <property type="term" value="F:acireductone synthase activity"/>
    <property type="evidence" value="ECO:0007669"/>
    <property type="project" value="UniProtKB-EC"/>
</dbReference>
<protein>
    <submittedName>
        <fullName evidence="4">2,3-diketo-5-methylthio-1-phosphopentane phosphatase</fullName>
        <ecNumber evidence="4">3.1.3.77</ecNumber>
    </submittedName>
</protein>
<dbReference type="GO" id="GO:0000287">
    <property type="term" value="F:magnesium ion binding"/>
    <property type="evidence" value="ECO:0007669"/>
    <property type="project" value="InterPro"/>
</dbReference>
<evidence type="ECO:0000256" key="3">
    <source>
        <dbReference type="ARBA" id="ARBA00023167"/>
    </source>
</evidence>
<dbReference type="PANTHER" id="PTHR20371">
    <property type="entry name" value="ENOLASE-PHOSPHATASE E1"/>
    <property type="match status" value="1"/>
</dbReference>
<dbReference type="SFLD" id="SFLDS00003">
    <property type="entry name" value="Haloacid_Dehalogenase"/>
    <property type="match status" value="1"/>
</dbReference>
<dbReference type="InterPro" id="IPR036412">
    <property type="entry name" value="HAD-like_sf"/>
</dbReference>
<evidence type="ECO:0000256" key="2">
    <source>
        <dbReference type="ARBA" id="ARBA00022801"/>
    </source>
</evidence>
<gene>
    <name evidence="4" type="primary">mtnC</name>
    <name evidence="4" type="ORF">I553_6067</name>
</gene>
<keyword evidence="1" id="KW-0028">Amino-acid biosynthesis</keyword>
<reference evidence="4" key="1">
    <citation type="submission" date="2014-01" db="EMBL/GenBank/DDBJ databases">
        <authorList>
            <person name="Brown-Elliot B."/>
            <person name="Wallace R."/>
            <person name="Lenaerts A."/>
            <person name="Ordway D."/>
            <person name="DeGroote M.A."/>
            <person name="Parker T."/>
            <person name="Sizemore C."/>
            <person name="Tallon L.J."/>
            <person name="Sadzewicz L.K."/>
            <person name="Sengamalay N."/>
            <person name="Fraser C.M."/>
            <person name="Hine E."/>
            <person name="Shefchek K.A."/>
            <person name="Das S.P."/>
            <person name="Tettelin H."/>
        </authorList>
    </citation>
    <scope>NUCLEOTIDE SEQUENCE [LARGE SCALE GENOMIC DNA]</scope>
    <source>
        <strain evidence="4">4042</strain>
    </source>
</reference>
<dbReference type="NCBIfam" id="TIGR01691">
    <property type="entry name" value="enolase-ppase"/>
    <property type="match status" value="1"/>
</dbReference>
<keyword evidence="3" id="KW-0486">Methionine biosynthesis</keyword>
<dbReference type="Gene3D" id="1.10.720.60">
    <property type="match status" value="1"/>
</dbReference>